<keyword evidence="3" id="KW-1185">Reference proteome</keyword>
<dbReference type="AlphaFoldDB" id="A0A250XTH8"/>
<feature type="region of interest" description="Disordered" evidence="1">
    <location>
        <begin position="283"/>
        <end position="378"/>
    </location>
</feature>
<dbReference type="EMBL" id="BEGY01000268">
    <property type="protein sequence ID" value="GAX86313.1"/>
    <property type="molecule type" value="Genomic_DNA"/>
</dbReference>
<feature type="compositionally biased region" description="Low complexity" evidence="1">
    <location>
        <begin position="124"/>
        <end position="134"/>
    </location>
</feature>
<feature type="region of interest" description="Disordered" evidence="1">
    <location>
        <begin position="1"/>
        <end position="76"/>
    </location>
</feature>
<reference evidence="2 3" key="1">
    <citation type="submission" date="2017-08" db="EMBL/GenBank/DDBJ databases">
        <title>Acidophilic green algal genome provides insights into adaptation to an acidic environment.</title>
        <authorList>
            <person name="Hirooka S."/>
            <person name="Hirose Y."/>
            <person name="Kanesaki Y."/>
            <person name="Higuchi S."/>
            <person name="Fujiwara T."/>
            <person name="Onuma R."/>
            <person name="Era A."/>
            <person name="Ohbayashi R."/>
            <person name="Uzuka A."/>
            <person name="Nozaki H."/>
            <person name="Yoshikawa H."/>
            <person name="Miyagishima S.Y."/>
        </authorList>
    </citation>
    <scope>NUCLEOTIDE SEQUENCE [LARGE SCALE GENOMIC DNA]</scope>
    <source>
        <strain evidence="2 3">NIES-2499</strain>
    </source>
</reference>
<feature type="compositionally biased region" description="Low complexity" evidence="1">
    <location>
        <begin position="420"/>
        <end position="440"/>
    </location>
</feature>
<proteinExistence type="predicted"/>
<evidence type="ECO:0000256" key="1">
    <source>
        <dbReference type="SAM" id="MobiDB-lite"/>
    </source>
</evidence>
<gene>
    <name evidence="2" type="ORF">CEUSTIGMA_g13725.t1</name>
</gene>
<feature type="compositionally biased region" description="Pro residues" evidence="1">
    <location>
        <begin position="409"/>
        <end position="419"/>
    </location>
</feature>
<comment type="caution">
    <text evidence="2">The sequence shown here is derived from an EMBL/GenBank/DDBJ whole genome shotgun (WGS) entry which is preliminary data.</text>
</comment>
<feature type="compositionally biased region" description="Polar residues" evidence="1">
    <location>
        <begin position="302"/>
        <end position="318"/>
    </location>
</feature>
<feature type="compositionally biased region" description="Polar residues" evidence="1">
    <location>
        <begin position="60"/>
        <end position="71"/>
    </location>
</feature>
<feature type="compositionally biased region" description="Low complexity" evidence="1">
    <location>
        <begin position="319"/>
        <end position="344"/>
    </location>
</feature>
<feature type="compositionally biased region" description="Polar residues" evidence="1">
    <location>
        <begin position="36"/>
        <end position="45"/>
    </location>
</feature>
<evidence type="ECO:0000313" key="2">
    <source>
        <dbReference type="EMBL" id="GAX86313.1"/>
    </source>
</evidence>
<feature type="region of interest" description="Disordered" evidence="1">
    <location>
        <begin position="89"/>
        <end position="148"/>
    </location>
</feature>
<feature type="region of interest" description="Disordered" evidence="1">
    <location>
        <begin position="722"/>
        <end position="754"/>
    </location>
</feature>
<dbReference type="Proteomes" id="UP000232323">
    <property type="component" value="Unassembled WGS sequence"/>
</dbReference>
<feature type="compositionally biased region" description="Basic and acidic residues" evidence="1">
    <location>
        <begin position="11"/>
        <end position="23"/>
    </location>
</feature>
<protein>
    <submittedName>
        <fullName evidence="2">Uncharacterized protein</fullName>
    </submittedName>
</protein>
<accession>A0A250XTH8</accession>
<evidence type="ECO:0000313" key="3">
    <source>
        <dbReference type="Proteomes" id="UP000232323"/>
    </source>
</evidence>
<organism evidence="2 3">
    <name type="scientific">Chlamydomonas eustigma</name>
    <dbReference type="NCBI Taxonomy" id="1157962"/>
    <lineage>
        <taxon>Eukaryota</taxon>
        <taxon>Viridiplantae</taxon>
        <taxon>Chlorophyta</taxon>
        <taxon>core chlorophytes</taxon>
        <taxon>Chlorophyceae</taxon>
        <taxon>CS clade</taxon>
        <taxon>Chlamydomonadales</taxon>
        <taxon>Chlamydomonadaceae</taxon>
        <taxon>Chlamydomonas</taxon>
    </lineage>
</organism>
<name>A0A250XTH8_9CHLO</name>
<feature type="compositionally biased region" description="Low complexity" evidence="1">
    <location>
        <begin position="99"/>
        <end position="116"/>
    </location>
</feature>
<feature type="compositionally biased region" description="Polar residues" evidence="1">
    <location>
        <begin position="723"/>
        <end position="740"/>
    </location>
</feature>
<sequence>MVSNQPYKTGPLDRIERGIRRSQEASGSARVDQIASVASTSQGVSNLPPPPAQRTRDDLSSLSPLATTFHPSASQGASAVASALIGITKRDSSKKSEPSLAGDRSSSASAAHSVKSGDSSHYRTPITTNTTDTIPPIPSVVGPSTTSSELNPISGFDSARAQCVQDMLQVAMSYLDQRLQAQEFAAQARQASFEKKLLEKVDRMEDDQAFFRGEVQAQKKSIGDLRVSVDKVTTEVTKLAEQVKAQHELKVDVTDHVTPEDLDQVWNQLNALQNAVFPEISPSPLSAVDPQESLSFEPPRENSLQSTSWMENPTFQPGSLSPSPAFHSALSASPPASSSGYQSSITFDPIPSLHRAAPQPAGSSHQHAVPPAAPSRERNLPRIVSEVDHGGHIPFNMGIHAGARRVPLPQLPSGPPSAPPALEYHSPPSHPSYVPSTSTSNIPYDEDQTFKLNGTKNSLDAKSVPTFKPKKGLITYYKYSQTLNNLIATQGPRFDNCHAYLVGIITASFERSQLSACNQFLRTVQNELIELSPLCARPLQSYLQGNTMIATGKDSYSQRILGGGVDKLESSPSSAFRTERFHQPYPPGPHQFLQAWALVTHRHLSQPLPDKYRIWSSNLKMGVSNSIDVVPPEEGVREFAERVLQVYDLFNMADPLMFAQELERYPTLHVFKAGLPEDYSPHITKILQELGVRTMDRDQQLMHIITKLQNYHEFVISVKHDNSGVTSTPGRNAHSSSSAGHHTPSPPAQPQETGYARPLRRAFPAAHVTMLDEDVHDVPVHDAEYAHDTGTSYSQIPVDNDD</sequence>
<feature type="region of interest" description="Disordered" evidence="1">
    <location>
        <begin position="406"/>
        <end position="440"/>
    </location>
</feature>